<name>A0ABT9UN04_9MICC</name>
<protein>
    <submittedName>
        <fullName evidence="1">Uncharacterized protein</fullName>
    </submittedName>
</protein>
<evidence type="ECO:0000313" key="2">
    <source>
        <dbReference type="Proteomes" id="UP001226389"/>
    </source>
</evidence>
<proteinExistence type="predicted"/>
<comment type="caution">
    <text evidence="1">The sequence shown here is derived from an EMBL/GenBank/DDBJ whole genome shotgun (WGS) entry which is preliminary data.</text>
</comment>
<accession>A0ABT9UN04</accession>
<gene>
    <name evidence="1" type="ORF">J2T22_004238</name>
</gene>
<dbReference type="RefSeq" id="WP_307493426.1">
    <property type="nucleotide sequence ID" value="NZ_JAUSSY010000025.1"/>
</dbReference>
<dbReference type="Proteomes" id="UP001226389">
    <property type="component" value="Unassembled WGS sequence"/>
</dbReference>
<organism evidence="1 2">
    <name type="scientific">Pseudarthrobacter defluvii</name>
    <dbReference type="NCBI Taxonomy" id="410837"/>
    <lineage>
        <taxon>Bacteria</taxon>
        <taxon>Bacillati</taxon>
        <taxon>Actinomycetota</taxon>
        <taxon>Actinomycetes</taxon>
        <taxon>Micrococcales</taxon>
        <taxon>Micrococcaceae</taxon>
        <taxon>Pseudarthrobacter</taxon>
    </lineage>
</organism>
<reference evidence="1 2" key="1">
    <citation type="submission" date="2023-07" db="EMBL/GenBank/DDBJ databases">
        <title>Sorghum-associated microbial communities from plants grown in Nebraska, USA.</title>
        <authorList>
            <person name="Schachtman D."/>
        </authorList>
    </citation>
    <scope>NUCLEOTIDE SEQUENCE [LARGE SCALE GENOMIC DNA]</scope>
    <source>
        <strain evidence="1 2">DS994</strain>
    </source>
</reference>
<dbReference type="EMBL" id="JAUSSY010000025">
    <property type="protein sequence ID" value="MDQ0121025.1"/>
    <property type="molecule type" value="Genomic_DNA"/>
</dbReference>
<sequence length="59" mass="6606">METYRLAYTNGADITIFDSAETVEAVSLADDFDKRHGSSATTLWVRQSDGSWAAVERRH</sequence>
<keyword evidence="2" id="KW-1185">Reference proteome</keyword>
<evidence type="ECO:0000313" key="1">
    <source>
        <dbReference type="EMBL" id="MDQ0121025.1"/>
    </source>
</evidence>